<dbReference type="GO" id="GO:0016787">
    <property type="term" value="F:hydrolase activity"/>
    <property type="evidence" value="ECO:0007669"/>
    <property type="project" value="UniProtKB-KW"/>
</dbReference>
<dbReference type="Pfam" id="PF00293">
    <property type="entry name" value="NUDIX"/>
    <property type="match status" value="1"/>
</dbReference>
<evidence type="ECO:0000259" key="4">
    <source>
        <dbReference type="PROSITE" id="PS51462"/>
    </source>
</evidence>
<evidence type="ECO:0000256" key="1">
    <source>
        <dbReference type="ARBA" id="ARBA00001946"/>
    </source>
</evidence>
<dbReference type="PROSITE" id="PS51462">
    <property type="entry name" value="NUDIX"/>
    <property type="match status" value="1"/>
</dbReference>
<dbReference type="PANTHER" id="PTHR43046:SF12">
    <property type="entry name" value="GDP-MANNOSE MANNOSYL HYDROLASE"/>
    <property type="match status" value="1"/>
</dbReference>
<reference evidence="5 6" key="1">
    <citation type="submission" date="2018-12" db="EMBL/GenBank/DDBJ databases">
        <title>Genome Sequence of Candidatus Viridilinea halotolerans isolated from saline sulfide-rich spring.</title>
        <authorList>
            <person name="Grouzdev D.S."/>
            <person name="Burganskaya E.I."/>
            <person name="Krutkina M.S."/>
            <person name="Sukhacheva M.V."/>
            <person name="Gorlenko V.M."/>
        </authorList>
    </citation>
    <scope>NUCLEOTIDE SEQUENCE [LARGE SCALE GENOMIC DNA]</scope>
    <source>
        <strain evidence="5">Chok-6</strain>
    </source>
</reference>
<dbReference type="SUPFAM" id="SSF55811">
    <property type="entry name" value="Nudix"/>
    <property type="match status" value="1"/>
</dbReference>
<organism evidence="5 6">
    <name type="scientific">Candidatus Viridilinea halotolerans</name>
    <dbReference type="NCBI Taxonomy" id="2491704"/>
    <lineage>
        <taxon>Bacteria</taxon>
        <taxon>Bacillati</taxon>
        <taxon>Chloroflexota</taxon>
        <taxon>Chloroflexia</taxon>
        <taxon>Chloroflexales</taxon>
        <taxon>Chloroflexineae</taxon>
        <taxon>Oscillochloridaceae</taxon>
        <taxon>Candidatus Viridilinea</taxon>
    </lineage>
</organism>
<sequence>MLVRSGRPQTMPQRDIRYQAAIVRDRHVLLVKVYDRTNGHQFWIFPGGGREPDEDAEACVRREVHEETSLTVTVERLLWVTPDIPEGGYTWLHTYLCRVVEGEARCGIDPDDAHDGLATIRDVAWFDLRDPAQWNPELADAKATPPLLHQLRSLLGYAE</sequence>
<feature type="domain" description="Nudix hydrolase" evidence="4">
    <location>
        <begin position="12"/>
        <end position="149"/>
    </location>
</feature>
<dbReference type="InterPro" id="IPR015797">
    <property type="entry name" value="NUDIX_hydrolase-like_dom_sf"/>
</dbReference>
<keyword evidence="3" id="KW-0460">Magnesium</keyword>
<accession>A0A426UBB5</accession>
<dbReference type="InterPro" id="IPR000086">
    <property type="entry name" value="NUDIX_hydrolase_dom"/>
</dbReference>
<dbReference type="Proteomes" id="UP000280307">
    <property type="component" value="Unassembled WGS sequence"/>
</dbReference>
<keyword evidence="2 5" id="KW-0378">Hydrolase</keyword>
<evidence type="ECO:0000313" key="6">
    <source>
        <dbReference type="Proteomes" id="UP000280307"/>
    </source>
</evidence>
<proteinExistence type="predicted"/>
<gene>
    <name evidence="5" type="ORF">EI684_00875</name>
</gene>
<evidence type="ECO:0000256" key="3">
    <source>
        <dbReference type="ARBA" id="ARBA00022842"/>
    </source>
</evidence>
<dbReference type="Gene3D" id="3.90.79.10">
    <property type="entry name" value="Nucleoside Triphosphate Pyrophosphohydrolase"/>
    <property type="match status" value="1"/>
</dbReference>
<dbReference type="AlphaFoldDB" id="A0A426UBB5"/>
<name>A0A426UBB5_9CHLR</name>
<evidence type="ECO:0000256" key="2">
    <source>
        <dbReference type="ARBA" id="ARBA00022801"/>
    </source>
</evidence>
<dbReference type="EMBL" id="RSAS01000037">
    <property type="protein sequence ID" value="RRR77976.1"/>
    <property type="molecule type" value="Genomic_DNA"/>
</dbReference>
<dbReference type="PANTHER" id="PTHR43046">
    <property type="entry name" value="GDP-MANNOSE MANNOSYL HYDROLASE"/>
    <property type="match status" value="1"/>
</dbReference>
<comment type="caution">
    <text evidence="5">The sequence shown here is derived from an EMBL/GenBank/DDBJ whole genome shotgun (WGS) entry which is preliminary data.</text>
</comment>
<comment type="cofactor">
    <cofactor evidence="1">
        <name>Mg(2+)</name>
        <dbReference type="ChEBI" id="CHEBI:18420"/>
    </cofactor>
</comment>
<evidence type="ECO:0000313" key="5">
    <source>
        <dbReference type="EMBL" id="RRR77976.1"/>
    </source>
</evidence>
<protein>
    <submittedName>
        <fullName evidence="5">NUDIX hydrolase</fullName>
    </submittedName>
</protein>